<reference evidence="1 2" key="1">
    <citation type="journal article" date="2020" name="BMC Genomics">
        <title>Intraspecific diversification of the crop wild relative Brassica cretica Lam. using demographic model selection.</title>
        <authorList>
            <person name="Kioukis A."/>
            <person name="Michalopoulou V.A."/>
            <person name="Briers L."/>
            <person name="Pirintsos S."/>
            <person name="Studholme D.J."/>
            <person name="Pavlidis P."/>
            <person name="Sarris P.F."/>
        </authorList>
    </citation>
    <scope>NUCLEOTIDE SEQUENCE [LARGE SCALE GENOMIC DNA]</scope>
    <source>
        <strain evidence="2">cv. PFS-1207/04</strain>
    </source>
</reference>
<proteinExistence type="predicted"/>
<evidence type="ECO:0000313" key="2">
    <source>
        <dbReference type="Proteomes" id="UP000266723"/>
    </source>
</evidence>
<protein>
    <submittedName>
        <fullName evidence="1">Uncharacterized protein</fullName>
    </submittedName>
</protein>
<dbReference type="Proteomes" id="UP000266723">
    <property type="component" value="Unassembled WGS sequence"/>
</dbReference>
<dbReference type="EMBL" id="QGKV02000832">
    <property type="protein sequence ID" value="KAF3550154.1"/>
    <property type="molecule type" value="Genomic_DNA"/>
</dbReference>
<accession>A0ABQ7CEZ6</accession>
<name>A0ABQ7CEZ6_BRACR</name>
<gene>
    <name evidence="1" type="ORF">DY000_02004733</name>
</gene>
<evidence type="ECO:0000313" key="1">
    <source>
        <dbReference type="EMBL" id="KAF3550154.1"/>
    </source>
</evidence>
<organism evidence="1 2">
    <name type="scientific">Brassica cretica</name>
    <name type="common">Mustard</name>
    <dbReference type="NCBI Taxonomy" id="69181"/>
    <lineage>
        <taxon>Eukaryota</taxon>
        <taxon>Viridiplantae</taxon>
        <taxon>Streptophyta</taxon>
        <taxon>Embryophyta</taxon>
        <taxon>Tracheophyta</taxon>
        <taxon>Spermatophyta</taxon>
        <taxon>Magnoliopsida</taxon>
        <taxon>eudicotyledons</taxon>
        <taxon>Gunneridae</taxon>
        <taxon>Pentapetalae</taxon>
        <taxon>rosids</taxon>
        <taxon>malvids</taxon>
        <taxon>Brassicales</taxon>
        <taxon>Brassicaceae</taxon>
        <taxon>Brassiceae</taxon>
        <taxon>Brassica</taxon>
    </lineage>
</organism>
<keyword evidence="2" id="KW-1185">Reference proteome</keyword>
<sequence>MSRGGKRRENHFSHFREKNLGFSRRGDFPCDADLSPLFSPFLDRFDAGLSPPGAECRWLLWKMSVSTEIEQVVGSGGHGFYKVSCFCRSRVLSLYWRSTFYSEVDGFCFTGYRSSSNSTVV</sequence>
<comment type="caution">
    <text evidence="1">The sequence shown here is derived from an EMBL/GenBank/DDBJ whole genome shotgun (WGS) entry which is preliminary data.</text>
</comment>